<accession>A0A7X5XWL9</accession>
<dbReference type="RefSeq" id="WP_125972870.1">
    <property type="nucleotide sequence ID" value="NZ_BAAADY010000021.1"/>
</dbReference>
<proteinExistence type="predicted"/>
<name>A0A7X5XWL9_9SPHN</name>
<evidence type="ECO:0000313" key="3">
    <source>
        <dbReference type="Proteomes" id="UP000531251"/>
    </source>
</evidence>
<dbReference type="AlphaFoldDB" id="A0A7X5XWL9"/>
<dbReference type="PANTHER" id="PTHR43767:SF1">
    <property type="entry name" value="NONRIBOSOMAL PEPTIDE SYNTHASE PES1 (EUROFUNG)-RELATED"/>
    <property type="match status" value="1"/>
</dbReference>
<dbReference type="PROSITE" id="PS00455">
    <property type="entry name" value="AMP_BINDING"/>
    <property type="match status" value="1"/>
</dbReference>
<dbReference type="InterPro" id="IPR050237">
    <property type="entry name" value="ATP-dep_AMP-bd_enzyme"/>
</dbReference>
<evidence type="ECO:0000259" key="1">
    <source>
        <dbReference type="Pfam" id="PF00501"/>
    </source>
</evidence>
<organism evidence="2 3">
    <name type="scientific">Sphingomonas trueperi</name>
    <dbReference type="NCBI Taxonomy" id="53317"/>
    <lineage>
        <taxon>Bacteria</taxon>
        <taxon>Pseudomonadati</taxon>
        <taxon>Pseudomonadota</taxon>
        <taxon>Alphaproteobacteria</taxon>
        <taxon>Sphingomonadales</taxon>
        <taxon>Sphingomonadaceae</taxon>
        <taxon>Sphingomonas</taxon>
    </lineage>
</organism>
<dbReference type="PANTHER" id="PTHR43767">
    <property type="entry name" value="LONG-CHAIN-FATTY-ACID--COA LIGASE"/>
    <property type="match status" value="1"/>
</dbReference>
<dbReference type="InterPro" id="IPR000873">
    <property type="entry name" value="AMP-dep_synth/lig_dom"/>
</dbReference>
<keyword evidence="3" id="KW-1185">Reference proteome</keyword>
<dbReference type="GO" id="GO:0016874">
    <property type="term" value="F:ligase activity"/>
    <property type="evidence" value="ECO:0007669"/>
    <property type="project" value="UniProtKB-KW"/>
</dbReference>
<dbReference type="InterPro" id="IPR020845">
    <property type="entry name" value="AMP-binding_CS"/>
</dbReference>
<dbReference type="SUPFAM" id="SSF56801">
    <property type="entry name" value="Acetyl-CoA synthetase-like"/>
    <property type="match status" value="1"/>
</dbReference>
<dbReference type="EMBL" id="JAATJB010000002">
    <property type="protein sequence ID" value="NJB96701.1"/>
    <property type="molecule type" value="Genomic_DNA"/>
</dbReference>
<gene>
    <name evidence="2" type="ORF">GGR89_001001</name>
</gene>
<reference evidence="2 3" key="1">
    <citation type="submission" date="2020-03" db="EMBL/GenBank/DDBJ databases">
        <title>Genomic Encyclopedia of Type Strains, Phase IV (KMG-IV): sequencing the most valuable type-strain genomes for metagenomic binning, comparative biology and taxonomic classification.</title>
        <authorList>
            <person name="Goeker M."/>
        </authorList>
    </citation>
    <scope>NUCLEOTIDE SEQUENCE [LARGE SCALE GENOMIC DNA]</scope>
    <source>
        <strain evidence="2 3">DSM 7225</strain>
    </source>
</reference>
<sequence length="457" mass="48500">MFDRVFQAFAGNPCVADGDRVLSYAETLALGQRLIAGLPATRSLVVLRCSVSAESIAAYVALLHAGHVPLLLEADLSELLSAQLYAVYQPNAIVDPVAGSVTVTDAPPAELHADLALLLTTSGSTGSPKLVRQRLAGITANAESIAQYLALTAEERPLLHLPMSYSYGLSVIHSHLAVGACICVTRKTVMEPGYWDDLRQHAATSIAGVPFHYTTLRRFGEEKLSLPSLKTLTQAGGRLDPRIVSFFGDWAARTDRKFFVMYGQTEAGPRVAYLPPEHAAAHPDAIGVAIPGVTIELVKDDGSSAAPGETGEMRIHSPAVMMGYALARADLAKGDELGGVLSTGDLAQLGEDGLLRIVGRSSRILKVFGLRVNLDEVERRIATPEAEVFCFGADDKLQVLIHGGLDPAEVRKTIVDAFSLPPRGIEVRSGGPVERTASGKVTAAALQAAWEQASKPA</sequence>
<dbReference type="InterPro" id="IPR042099">
    <property type="entry name" value="ANL_N_sf"/>
</dbReference>
<evidence type="ECO:0000313" key="2">
    <source>
        <dbReference type="EMBL" id="NJB96701.1"/>
    </source>
</evidence>
<feature type="domain" description="AMP-dependent synthetase/ligase" evidence="1">
    <location>
        <begin position="107"/>
        <end position="324"/>
    </location>
</feature>
<dbReference type="Proteomes" id="UP000531251">
    <property type="component" value="Unassembled WGS sequence"/>
</dbReference>
<dbReference type="Gene3D" id="3.40.50.12780">
    <property type="entry name" value="N-terminal domain of ligase-like"/>
    <property type="match status" value="1"/>
</dbReference>
<protein>
    <submittedName>
        <fullName evidence="2">Acyl-coenzyme A synthetase/AMP-(Fatty) acid ligase</fullName>
    </submittedName>
</protein>
<comment type="caution">
    <text evidence="2">The sequence shown here is derived from an EMBL/GenBank/DDBJ whole genome shotgun (WGS) entry which is preliminary data.</text>
</comment>
<keyword evidence="2" id="KW-0436">Ligase</keyword>
<dbReference type="Pfam" id="PF00501">
    <property type="entry name" value="AMP-binding"/>
    <property type="match status" value="1"/>
</dbReference>